<evidence type="ECO:0000256" key="1">
    <source>
        <dbReference type="ARBA" id="ARBA00023015"/>
    </source>
</evidence>
<dbReference type="Gene3D" id="3.30.70.920">
    <property type="match status" value="1"/>
</dbReference>
<reference evidence="5 6" key="1">
    <citation type="journal article" date="2014" name="Nature">
        <title>Sequential evolution of bacterial morphology by co-option of a developmental regulator.</title>
        <authorList>
            <person name="Jiang C."/>
            <person name="Brown P.J."/>
            <person name="Ducret A."/>
            <person name="Brun Y.V."/>
        </authorList>
    </citation>
    <scope>NUCLEOTIDE SEQUENCE [LARGE SCALE GENOMIC DNA]</scope>
    <source>
        <strain evidence="5 6">DSM 16100</strain>
    </source>
</reference>
<dbReference type="AlphaFoldDB" id="V4Q3X6"/>
<comment type="caution">
    <text evidence="5">The sequence shown here is derived from an EMBL/GenBank/DDBJ whole genome shotgun (WGS) entry which is preliminary data.</text>
</comment>
<dbReference type="InterPro" id="IPR000485">
    <property type="entry name" value="AsnC-type_HTH_dom"/>
</dbReference>
<dbReference type="PATRIC" id="fig|1121022.4.peg.184"/>
<dbReference type="Pfam" id="PF01037">
    <property type="entry name" value="AsnC_trans_reg"/>
    <property type="match status" value="1"/>
</dbReference>
<gene>
    <name evidence="5" type="ORF">ABENE_00940</name>
</gene>
<dbReference type="RefSeq" id="WP_018082229.1">
    <property type="nucleotide sequence ID" value="NZ_AQWM01000011.1"/>
</dbReference>
<keyword evidence="2" id="KW-0238">DNA-binding</keyword>
<dbReference type="InterPro" id="IPR011991">
    <property type="entry name" value="ArsR-like_HTH"/>
</dbReference>
<evidence type="ECO:0000313" key="5">
    <source>
        <dbReference type="EMBL" id="ESQ94414.1"/>
    </source>
</evidence>
<evidence type="ECO:0000256" key="3">
    <source>
        <dbReference type="ARBA" id="ARBA00023163"/>
    </source>
</evidence>
<dbReference type="GO" id="GO:0005829">
    <property type="term" value="C:cytosol"/>
    <property type="evidence" value="ECO:0007669"/>
    <property type="project" value="TreeGrafter"/>
</dbReference>
<dbReference type="SUPFAM" id="SSF46785">
    <property type="entry name" value="Winged helix' DNA-binding domain"/>
    <property type="match status" value="1"/>
</dbReference>
<accession>V4Q3X6</accession>
<sequence>MTTRKPAPELDPTDRKLMASLRENSRLPVSQLATMLDIPRTQVYARLERLEAEGIIDGYTVRLGQAYSKSRLRAHVMIKTLPRLCQEVEIRLAEISEIAAIYAISGEYDIIVLVEAADSIEMNELINRIGLLDGVERTTTSIILAAKLER</sequence>
<evidence type="ECO:0000313" key="6">
    <source>
        <dbReference type="Proteomes" id="UP000017837"/>
    </source>
</evidence>
<dbReference type="PROSITE" id="PS50956">
    <property type="entry name" value="HTH_ASNC_2"/>
    <property type="match status" value="1"/>
</dbReference>
<organism evidence="5 6">
    <name type="scientific">Asticcacaulis benevestitus DSM 16100 = ATCC BAA-896</name>
    <dbReference type="NCBI Taxonomy" id="1121022"/>
    <lineage>
        <taxon>Bacteria</taxon>
        <taxon>Pseudomonadati</taxon>
        <taxon>Pseudomonadota</taxon>
        <taxon>Alphaproteobacteria</taxon>
        <taxon>Caulobacterales</taxon>
        <taxon>Caulobacteraceae</taxon>
        <taxon>Asticcacaulis</taxon>
    </lineage>
</organism>
<dbReference type="OrthoDB" id="9809462at2"/>
<evidence type="ECO:0000259" key="4">
    <source>
        <dbReference type="PROSITE" id="PS50956"/>
    </source>
</evidence>
<dbReference type="PRINTS" id="PR00033">
    <property type="entry name" value="HTHASNC"/>
</dbReference>
<dbReference type="InterPro" id="IPR019887">
    <property type="entry name" value="Tscrpt_reg_AsnC/Lrp_C"/>
</dbReference>
<keyword evidence="3" id="KW-0804">Transcription</keyword>
<dbReference type="GO" id="GO:0043200">
    <property type="term" value="P:response to amino acid"/>
    <property type="evidence" value="ECO:0007669"/>
    <property type="project" value="TreeGrafter"/>
</dbReference>
<dbReference type="GO" id="GO:0006355">
    <property type="term" value="P:regulation of DNA-templated transcription"/>
    <property type="evidence" value="ECO:0007669"/>
    <property type="project" value="UniProtKB-ARBA"/>
</dbReference>
<dbReference type="PANTHER" id="PTHR30154:SF53">
    <property type="entry name" value="HTH-TYPE TRANSCRIPTIONAL REGULATOR LRPC"/>
    <property type="match status" value="1"/>
</dbReference>
<keyword evidence="1" id="KW-0805">Transcription regulation</keyword>
<dbReference type="CDD" id="cd00090">
    <property type="entry name" value="HTH_ARSR"/>
    <property type="match status" value="1"/>
</dbReference>
<dbReference type="SMART" id="SM00344">
    <property type="entry name" value="HTH_ASNC"/>
    <property type="match status" value="1"/>
</dbReference>
<dbReference type="InterPro" id="IPR036390">
    <property type="entry name" value="WH_DNA-bd_sf"/>
</dbReference>
<dbReference type="EMBL" id="AWGB01000003">
    <property type="protein sequence ID" value="ESQ94414.1"/>
    <property type="molecule type" value="Genomic_DNA"/>
</dbReference>
<dbReference type="InterPro" id="IPR011008">
    <property type="entry name" value="Dimeric_a/b-barrel"/>
</dbReference>
<proteinExistence type="predicted"/>
<dbReference type="InterPro" id="IPR019888">
    <property type="entry name" value="Tscrpt_reg_AsnC-like"/>
</dbReference>
<dbReference type="eggNOG" id="COG1522">
    <property type="taxonomic scope" value="Bacteria"/>
</dbReference>
<dbReference type="SUPFAM" id="SSF54909">
    <property type="entry name" value="Dimeric alpha+beta barrel"/>
    <property type="match status" value="1"/>
</dbReference>
<feature type="domain" description="HTH asnC-type" evidence="4">
    <location>
        <begin position="10"/>
        <end position="76"/>
    </location>
</feature>
<dbReference type="STRING" id="1121022.GCA_000376105_02563"/>
<dbReference type="Gene3D" id="1.10.10.10">
    <property type="entry name" value="Winged helix-like DNA-binding domain superfamily/Winged helix DNA-binding domain"/>
    <property type="match status" value="1"/>
</dbReference>
<dbReference type="Pfam" id="PF13412">
    <property type="entry name" value="HTH_24"/>
    <property type="match status" value="1"/>
</dbReference>
<evidence type="ECO:0000256" key="2">
    <source>
        <dbReference type="ARBA" id="ARBA00023125"/>
    </source>
</evidence>
<dbReference type="Proteomes" id="UP000017837">
    <property type="component" value="Unassembled WGS sequence"/>
</dbReference>
<dbReference type="InterPro" id="IPR036388">
    <property type="entry name" value="WH-like_DNA-bd_sf"/>
</dbReference>
<dbReference type="PANTHER" id="PTHR30154">
    <property type="entry name" value="LEUCINE-RESPONSIVE REGULATORY PROTEIN"/>
    <property type="match status" value="1"/>
</dbReference>
<dbReference type="GO" id="GO:0043565">
    <property type="term" value="F:sequence-specific DNA binding"/>
    <property type="evidence" value="ECO:0007669"/>
    <property type="project" value="InterPro"/>
</dbReference>
<name>V4Q3X6_9CAUL</name>
<protein>
    <recommendedName>
        <fullName evidence="4">HTH asnC-type domain-containing protein</fullName>
    </recommendedName>
</protein>
<keyword evidence="6" id="KW-1185">Reference proteome</keyword>